<keyword evidence="11" id="KW-0206">Cytoskeleton</keyword>
<keyword evidence="5" id="KW-0547">Nucleotide-binding</keyword>
<accession>A0A8R2NP39</accession>
<evidence type="ECO:0000256" key="5">
    <source>
        <dbReference type="ARBA" id="ARBA00022741"/>
    </source>
</evidence>
<organism evidence="14 15">
    <name type="scientific">Acyrthosiphon pisum</name>
    <name type="common">Pea aphid</name>
    <dbReference type="NCBI Taxonomy" id="7029"/>
    <lineage>
        <taxon>Eukaryota</taxon>
        <taxon>Metazoa</taxon>
        <taxon>Ecdysozoa</taxon>
        <taxon>Arthropoda</taxon>
        <taxon>Hexapoda</taxon>
        <taxon>Insecta</taxon>
        <taxon>Pterygota</taxon>
        <taxon>Neoptera</taxon>
        <taxon>Paraneoptera</taxon>
        <taxon>Hemiptera</taxon>
        <taxon>Sternorrhyncha</taxon>
        <taxon>Aphidomorpha</taxon>
        <taxon>Aphidoidea</taxon>
        <taxon>Aphididae</taxon>
        <taxon>Macrosiphini</taxon>
        <taxon>Acyrthosiphon</taxon>
    </lineage>
</organism>
<dbReference type="GO" id="GO:0005929">
    <property type="term" value="C:cilium"/>
    <property type="evidence" value="ECO:0007669"/>
    <property type="project" value="UniProtKB-SubCell"/>
</dbReference>
<keyword evidence="8" id="KW-0175">Coiled coil</keyword>
<protein>
    <recommendedName>
        <fullName evidence="13">Dynein heavy chain hydrolytic ATP-binding dynein motor region domain-containing protein</fullName>
    </recommendedName>
</protein>
<evidence type="ECO:0000256" key="10">
    <source>
        <dbReference type="ARBA" id="ARBA00023175"/>
    </source>
</evidence>
<dbReference type="FunFam" id="1.10.8.710:FF:000001">
    <property type="entry name" value="Dynein axonemal heavy chain 2"/>
    <property type="match status" value="1"/>
</dbReference>
<reference evidence="14" key="2">
    <citation type="submission" date="2022-06" db="UniProtKB">
        <authorList>
            <consortium name="EnsemblMetazoa"/>
        </authorList>
    </citation>
    <scope>IDENTIFICATION</scope>
</reference>
<dbReference type="PANTHER" id="PTHR22878:SF68">
    <property type="entry name" value="DYNEIN HEAVY CHAIN 6, AXONEMAL-LIKE"/>
    <property type="match status" value="1"/>
</dbReference>
<dbReference type="Proteomes" id="UP000007819">
    <property type="component" value="Chromosome X"/>
</dbReference>
<dbReference type="GO" id="GO:0030286">
    <property type="term" value="C:dynein complex"/>
    <property type="evidence" value="ECO:0007669"/>
    <property type="project" value="UniProtKB-KW"/>
</dbReference>
<dbReference type="GO" id="GO:0005524">
    <property type="term" value="F:ATP binding"/>
    <property type="evidence" value="ECO:0007669"/>
    <property type="project" value="UniProtKB-KW"/>
</dbReference>
<dbReference type="Gene3D" id="1.10.8.710">
    <property type="match status" value="1"/>
</dbReference>
<dbReference type="SUPFAM" id="SSF52540">
    <property type="entry name" value="P-loop containing nucleoside triphosphate hydrolases"/>
    <property type="match status" value="1"/>
</dbReference>
<dbReference type="PANTHER" id="PTHR22878">
    <property type="entry name" value="DYNEIN HEAVY CHAIN 6, AXONEMAL-LIKE-RELATED"/>
    <property type="match status" value="1"/>
</dbReference>
<keyword evidence="3" id="KW-0963">Cytoplasm</keyword>
<feature type="domain" description="Dynein heavy chain hydrolytic ATP-binding dynein motor region" evidence="13">
    <location>
        <begin position="1"/>
        <end position="187"/>
    </location>
</feature>
<dbReference type="InterPro" id="IPR043157">
    <property type="entry name" value="Dynein_AAA1S"/>
</dbReference>
<dbReference type="OrthoDB" id="6627085at2759"/>
<dbReference type="GO" id="GO:0045505">
    <property type="term" value="F:dynein intermediate chain binding"/>
    <property type="evidence" value="ECO:0007669"/>
    <property type="project" value="InterPro"/>
</dbReference>
<keyword evidence="15" id="KW-1185">Reference proteome</keyword>
<name>A0A8R2NP39_ACYPI</name>
<keyword evidence="4" id="KW-0493">Microtubule</keyword>
<dbReference type="RefSeq" id="XP_029344656.1">
    <property type="nucleotide sequence ID" value="XM_029488796.1"/>
</dbReference>
<evidence type="ECO:0000256" key="3">
    <source>
        <dbReference type="ARBA" id="ARBA00022490"/>
    </source>
</evidence>
<evidence type="ECO:0000256" key="6">
    <source>
        <dbReference type="ARBA" id="ARBA00022840"/>
    </source>
</evidence>
<dbReference type="InterPro" id="IPR026983">
    <property type="entry name" value="DHC"/>
</dbReference>
<evidence type="ECO:0000256" key="12">
    <source>
        <dbReference type="ARBA" id="ARBA00023273"/>
    </source>
</evidence>
<dbReference type="GeneID" id="115033920"/>
<evidence type="ECO:0000256" key="11">
    <source>
        <dbReference type="ARBA" id="ARBA00023212"/>
    </source>
</evidence>
<keyword evidence="6" id="KW-0067">ATP-binding</keyword>
<dbReference type="InterPro" id="IPR027417">
    <property type="entry name" value="P-loop_NTPase"/>
</dbReference>
<dbReference type="GO" id="GO:0007018">
    <property type="term" value="P:microtubule-based movement"/>
    <property type="evidence" value="ECO:0007669"/>
    <property type="project" value="InterPro"/>
</dbReference>
<evidence type="ECO:0000256" key="2">
    <source>
        <dbReference type="ARBA" id="ARBA00004245"/>
    </source>
</evidence>
<evidence type="ECO:0000313" key="14">
    <source>
        <dbReference type="EnsemblMetazoa" id="XP_029344656.1"/>
    </source>
</evidence>
<keyword evidence="12" id="KW-0966">Cell projection</keyword>
<keyword evidence="10" id="KW-0505">Motor protein</keyword>
<keyword evidence="9" id="KW-0969">Cilium</keyword>
<dbReference type="GO" id="GO:0005874">
    <property type="term" value="C:microtubule"/>
    <property type="evidence" value="ECO:0007669"/>
    <property type="project" value="UniProtKB-KW"/>
</dbReference>
<sequence>MGRFFSGLAQSGSWCCFDEFDRVGIEVLSVIAQQLITITNAKLTNANKFTFEGREIRLIRTCAAFITINPEYSGRSQLPDNLQTLFRSVAMMIPDYSLIAEVLLYSEGFKLSKMLSHKIVKMYQLCSEQLSIQNHYDFGMRAIKSVLVMVGLLKQENPLIEDNLVVIKALRDSNLPKFLKDDAILFKVWNTILNCH</sequence>
<dbReference type="EnsemblMetazoa" id="XM_029488796.1">
    <property type="protein sequence ID" value="XP_029344656.1"/>
    <property type="gene ID" value="LOC115033920"/>
</dbReference>
<dbReference type="AlphaFoldDB" id="A0A8R2NP39"/>
<evidence type="ECO:0000256" key="4">
    <source>
        <dbReference type="ARBA" id="ARBA00022701"/>
    </source>
</evidence>
<dbReference type="KEGG" id="api:115033920"/>
<keyword evidence="7" id="KW-0243">Dynein</keyword>
<dbReference type="Gene3D" id="3.40.50.300">
    <property type="entry name" value="P-loop containing nucleotide triphosphate hydrolases"/>
    <property type="match status" value="1"/>
</dbReference>
<dbReference type="Pfam" id="PF12774">
    <property type="entry name" value="AAA_6"/>
    <property type="match status" value="1"/>
</dbReference>
<evidence type="ECO:0000313" key="15">
    <source>
        <dbReference type="Proteomes" id="UP000007819"/>
    </source>
</evidence>
<dbReference type="GO" id="GO:0051959">
    <property type="term" value="F:dynein light intermediate chain binding"/>
    <property type="evidence" value="ECO:0007669"/>
    <property type="project" value="InterPro"/>
</dbReference>
<comment type="subcellular location">
    <subcellularLocation>
        <location evidence="1">Cell projection</location>
        <location evidence="1">Cilium</location>
    </subcellularLocation>
    <subcellularLocation>
        <location evidence="2">Cytoplasm</location>
        <location evidence="2">Cytoskeleton</location>
    </subcellularLocation>
</comment>
<evidence type="ECO:0000256" key="1">
    <source>
        <dbReference type="ARBA" id="ARBA00004138"/>
    </source>
</evidence>
<evidence type="ECO:0000256" key="9">
    <source>
        <dbReference type="ARBA" id="ARBA00023069"/>
    </source>
</evidence>
<evidence type="ECO:0000259" key="13">
    <source>
        <dbReference type="Pfam" id="PF12774"/>
    </source>
</evidence>
<proteinExistence type="predicted"/>
<reference evidence="15" key="1">
    <citation type="submission" date="2010-06" db="EMBL/GenBank/DDBJ databases">
        <authorList>
            <person name="Jiang H."/>
            <person name="Abraham K."/>
            <person name="Ali S."/>
            <person name="Alsbrooks S.L."/>
            <person name="Anim B.N."/>
            <person name="Anosike U.S."/>
            <person name="Attaway T."/>
            <person name="Bandaranaike D.P."/>
            <person name="Battles P.K."/>
            <person name="Bell S.N."/>
            <person name="Bell A.V."/>
            <person name="Beltran B."/>
            <person name="Bickham C."/>
            <person name="Bustamante Y."/>
            <person name="Caleb T."/>
            <person name="Canada A."/>
            <person name="Cardenas V."/>
            <person name="Carter K."/>
            <person name="Chacko J."/>
            <person name="Chandrabose M.N."/>
            <person name="Chavez D."/>
            <person name="Chavez A."/>
            <person name="Chen L."/>
            <person name="Chu H.-S."/>
            <person name="Claassen K.J."/>
            <person name="Cockrell R."/>
            <person name="Collins M."/>
            <person name="Cooper J.A."/>
            <person name="Cree A."/>
            <person name="Curry S.M."/>
            <person name="Da Y."/>
            <person name="Dao M.D."/>
            <person name="Das B."/>
            <person name="Davila M.-L."/>
            <person name="Davy-Carroll L."/>
            <person name="Denson S."/>
            <person name="Dinh H."/>
            <person name="Ebong V.E."/>
            <person name="Edwards J.R."/>
            <person name="Egan A."/>
            <person name="El-Daye J."/>
            <person name="Escobedo L."/>
            <person name="Fernandez S."/>
            <person name="Fernando P.R."/>
            <person name="Flagg N."/>
            <person name="Forbes L.D."/>
            <person name="Fowler R.G."/>
            <person name="Fu Q."/>
            <person name="Gabisi R.A."/>
            <person name="Ganer J."/>
            <person name="Garbino Pronczuk A."/>
            <person name="Garcia R.M."/>
            <person name="Garner T."/>
            <person name="Garrett T.E."/>
            <person name="Gonzalez D.A."/>
            <person name="Hamid H."/>
            <person name="Hawkins E.S."/>
            <person name="Hirani K."/>
            <person name="Hogues M.E."/>
            <person name="Hollins B."/>
            <person name="Hsiao C.-H."/>
            <person name="Jabil R."/>
            <person name="James M.L."/>
            <person name="Jhangiani S.N."/>
            <person name="Johnson B."/>
            <person name="Johnson Q."/>
            <person name="Joshi V."/>
            <person name="Kalu J.B."/>
            <person name="Kam C."/>
            <person name="Kashfia A."/>
            <person name="Keebler J."/>
            <person name="Kisamo H."/>
            <person name="Kovar C.L."/>
            <person name="Lago L.A."/>
            <person name="Lai C.-Y."/>
            <person name="Laidlaw J."/>
            <person name="Lara F."/>
            <person name="Le T.-K."/>
            <person name="Lee S.L."/>
            <person name="Legall F.H."/>
            <person name="Lemon S.J."/>
            <person name="Lewis L.R."/>
            <person name="Li B."/>
            <person name="Liu Y."/>
            <person name="Liu Y.-S."/>
            <person name="Lopez J."/>
            <person name="Lozado R.J."/>
            <person name="Lu J."/>
            <person name="Madu R.C."/>
            <person name="Maheshwari M."/>
            <person name="Maheshwari R."/>
            <person name="Malloy K."/>
            <person name="Martinez E."/>
            <person name="Mathew T."/>
            <person name="Mercado I.C."/>
            <person name="Mercado C."/>
            <person name="Meyer B."/>
            <person name="Montgomery K."/>
            <person name="Morgan M.B."/>
            <person name="Munidasa M."/>
            <person name="Nazareth L.V."/>
            <person name="Nelson J."/>
            <person name="Ng B.M."/>
            <person name="Nguyen N.B."/>
            <person name="Nguyen P.Q."/>
            <person name="Nguyen T."/>
            <person name="Obregon M."/>
            <person name="Okwuonu G.O."/>
            <person name="Onwere C.G."/>
            <person name="Orozco G."/>
            <person name="Parra A."/>
            <person name="Patel S."/>
            <person name="Patil S."/>
            <person name="Perez A."/>
            <person name="Perez Y."/>
            <person name="Pham C."/>
            <person name="Primus E.L."/>
            <person name="Pu L.-L."/>
            <person name="Puazo M."/>
            <person name="Qin X."/>
            <person name="Quiroz J.B."/>
            <person name="Reese J."/>
            <person name="Richards S."/>
            <person name="Rives C.M."/>
            <person name="Robberts R."/>
            <person name="Ruiz S.J."/>
            <person name="Ruiz M.J."/>
            <person name="Santibanez J."/>
            <person name="Schneider B.W."/>
            <person name="Sisson I."/>
            <person name="Smith M."/>
            <person name="Sodergren E."/>
            <person name="Song X.-Z."/>
            <person name="Song B.B."/>
            <person name="Summersgill H."/>
            <person name="Thelus R."/>
            <person name="Thornton R.D."/>
            <person name="Trejos Z.Y."/>
            <person name="Usmani K."/>
            <person name="Vattathil S."/>
            <person name="Villasana D."/>
            <person name="Walker D.L."/>
            <person name="Wang S."/>
            <person name="Wang K."/>
            <person name="White C.S."/>
            <person name="Williams A.C."/>
            <person name="Williamson J."/>
            <person name="Wilson K."/>
            <person name="Woghiren I.O."/>
            <person name="Woodworth J.R."/>
            <person name="Worley K.C."/>
            <person name="Wright R.A."/>
            <person name="Wu W."/>
            <person name="Young L."/>
            <person name="Zhang L."/>
            <person name="Zhang J."/>
            <person name="Zhu Y."/>
            <person name="Muzny D.M."/>
            <person name="Weinstock G."/>
            <person name="Gibbs R.A."/>
        </authorList>
    </citation>
    <scope>NUCLEOTIDE SEQUENCE [LARGE SCALE GENOMIC DNA]</scope>
    <source>
        <strain evidence="15">LSR1</strain>
    </source>
</reference>
<dbReference type="InterPro" id="IPR035699">
    <property type="entry name" value="AAA_6"/>
</dbReference>
<evidence type="ECO:0000256" key="7">
    <source>
        <dbReference type="ARBA" id="ARBA00023017"/>
    </source>
</evidence>
<evidence type="ECO:0000256" key="8">
    <source>
        <dbReference type="ARBA" id="ARBA00023054"/>
    </source>
</evidence>